<dbReference type="AlphaFoldDB" id="A0AAD3D3G3"/>
<keyword evidence="1" id="KW-0472">Membrane</keyword>
<evidence type="ECO:0000256" key="1">
    <source>
        <dbReference type="SAM" id="Phobius"/>
    </source>
</evidence>
<proteinExistence type="predicted"/>
<accession>A0AAD3D3G3</accession>
<dbReference type="Proteomes" id="UP001054902">
    <property type="component" value="Unassembled WGS sequence"/>
</dbReference>
<feature type="transmembrane region" description="Helical" evidence="1">
    <location>
        <begin position="163"/>
        <end position="184"/>
    </location>
</feature>
<keyword evidence="1" id="KW-1133">Transmembrane helix</keyword>
<gene>
    <name evidence="2" type="ORF">CTEN210_13500</name>
</gene>
<feature type="transmembrane region" description="Helical" evidence="1">
    <location>
        <begin position="119"/>
        <end position="143"/>
    </location>
</feature>
<protein>
    <submittedName>
        <fullName evidence="2">Uncharacterized protein</fullName>
    </submittedName>
</protein>
<evidence type="ECO:0000313" key="3">
    <source>
        <dbReference type="Proteomes" id="UP001054902"/>
    </source>
</evidence>
<reference evidence="2 3" key="1">
    <citation type="journal article" date="2021" name="Sci. Rep.">
        <title>The genome of the diatom Chaetoceros tenuissimus carries an ancient integrated fragment of an extant virus.</title>
        <authorList>
            <person name="Hongo Y."/>
            <person name="Kimura K."/>
            <person name="Takaki Y."/>
            <person name="Yoshida Y."/>
            <person name="Baba S."/>
            <person name="Kobayashi G."/>
            <person name="Nagasaki K."/>
            <person name="Hano T."/>
            <person name="Tomaru Y."/>
        </authorList>
    </citation>
    <scope>NUCLEOTIDE SEQUENCE [LARGE SCALE GENOMIC DNA]</scope>
    <source>
        <strain evidence="2 3">NIES-3715</strain>
    </source>
</reference>
<keyword evidence="1" id="KW-0812">Transmembrane</keyword>
<dbReference type="EMBL" id="BLLK01000057">
    <property type="protein sequence ID" value="GFH57024.1"/>
    <property type="molecule type" value="Genomic_DNA"/>
</dbReference>
<name>A0AAD3D3G3_9STRA</name>
<sequence>MKRWNSVKILEKTPRLKIFSVTLNLQVDYLLQERFSSSSLFFLRPLDQTNVSTVPTLFHALGSLFLIVSSMYPILVFRAGLIYFEFNHPNFEGGFWIASGLITALGQAYYAYVLRSEGLFMVVTYLSATLGSFLFMVTGIMMIDDVIEEYLQTHDELEYVDLVSGLMISGSVFYIMHGVLYPIATYKKIKDVNTNQENPAVTLDNLRDEEGC</sequence>
<organism evidence="2 3">
    <name type="scientific">Chaetoceros tenuissimus</name>
    <dbReference type="NCBI Taxonomy" id="426638"/>
    <lineage>
        <taxon>Eukaryota</taxon>
        <taxon>Sar</taxon>
        <taxon>Stramenopiles</taxon>
        <taxon>Ochrophyta</taxon>
        <taxon>Bacillariophyta</taxon>
        <taxon>Coscinodiscophyceae</taxon>
        <taxon>Chaetocerotophycidae</taxon>
        <taxon>Chaetocerotales</taxon>
        <taxon>Chaetocerotaceae</taxon>
        <taxon>Chaetoceros</taxon>
    </lineage>
</organism>
<comment type="caution">
    <text evidence="2">The sequence shown here is derived from an EMBL/GenBank/DDBJ whole genome shotgun (WGS) entry which is preliminary data.</text>
</comment>
<feature type="transmembrane region" description="Helical" evidence="1">
    <location>
        <begin position="57"/>
        <end position="81"/>
    </location>
</feature>
<feature type="transmembrane region" description="Helical" evidence="1">
    <location>
        <begin position="93"/>
        <end position="112"/>
    </location>
</feature>
<keyword evidence="3" id="KW-1185">Reference proteome</keyword>
<evidence type="ECO:0000313" key="2">
    <source>
        <dbReference type="EMBL" id="GFH57024.1"/>
    </source>
</evidence>